<dbReference type="GeneID" id="26842876"/>
<keyword evidence="4" id="KW-0812">Transmembrane</keyword>
<reference evidence="6 7" key="1">
    <citation type="submission" date="2015-11" db="EMBL/GenBank/DDBJ databases">
        <title>The genome of Debaryomyces fabryi.</title>
        <authorList>
            <person name="Tafer H."/>
            <person name="Lopandic K."/>
        </authorList>
    </citation>
    <scope>NUCLEOTIDE SEQUENCE [LARGE SCALE GENOMIC DNA]</scope>
    <source>
        <strain evidence="6 7">CBS 789</strain>
    </source>
</reference>
<dbReference type="GO" id="GO:0071949">
    <property type="term" value="F:FAD binding"/>
    <property type="evidence" value="ECO:0007669"/>
    <property type="project" value="InterPro"/>
</dbReference>
<evidence type="ECO:0000256" key="1">
    <source>
        <dbReference type="ARBA" id="ARBA00022630"/>
    </source>
</evidence>
<dbReference type="Gene3D" id="3.50.50.60">
    <property type="entry name" value="FAD/NAD(P)-binding domain"/>
    <property type="match status" value="1"/>
</dbReference>
<feature type="domain" description="FAD-binding" evidence="5">
    <location>
        <begin position="11"/>
        <end position="179"/>
    </location>
</feature>
<evidence type="ECO:0000313" key="7">
    <source>
        <dbReference type="Proteomes" id="UP000054251"/>
    </source>
</evidence>
<comment type="caution">
    <text evidence="6">The sequence shown here is derived from an EMBL/GenBank/DDBJ whole genome shotgun (WGS) entry which is preliminary data.</text>
</comment>
<dbReference type="InterPro" id="IPR002938">
    <property type="entry name" value="FAD-bd"/>
</dbReference>
<evidence type="ECO:0000256" key="3">
    <source>
        <dbReference type="ARBA" id="ARBA00023002"/>
    </source>
</evidence>
<dbReference type="EMBL" id="LMYN01000309">
    <property type="protein sequence ID" value="KRZ98372.1"/>
    <property type="molecule type" value="Genomic_DNA"/>
</dbReference>
<feature type="non-terminal residue" evidence="6">
    <location>
        <position position="222"/>
    </location>
</feature>
<evidence type="ECO:0000256" key="2">
    <source>
        <dbReference type="ARBA" id="ARBA00022827"/>
    </source>
</evidence>
<dbReference type="OrthoDB" id="1716816at2759"/>
<dbReference type="Pfam" id="PF01494">
    <property type="entry name" value="FAD_binding_3"/>
    <property type="match status" value="1"/>
</dbReference>
<dbReference type="PANTHER" id="PTHR43004">
    <property type="entry name" value="TRK SYSTEM POTASSIUM UPTAKE PROTEIN"/>
    <property type="match status" value="1"/>
</dbReference>
<dbReference type="InterPro" id="IPR036188">
    <property type="entry name" value="FAD/NAD-bd_sf"/>
</dbReference>
<keyword evidence="4" id="KW-1133">Transmembrane helix</keyword>
<keyword evidence="2" id="KW-0274">FAD</keyword>
<name>A0A0V1PQB9_9ASCO</name>
<dbReference type="RefSeq" id="XP_015464475.1">
    <property type="nucleotide sequence ID" value="XM_015614696.1"/>
</dbReference>
<evidence type="ECO:0000313" key="6">
    <source>
        <dbReference type="EMBL" id="KRZ98372.1"/>
    </source>
</evidence>
<evidence type="ECO:0000259" key="5">
    <source>
        <dbReference type="Pfam" id="PF01494"/>
    </source>
</evidence>
<dbReference type="PROSITE" id="PS51257">
    <property type="entry name" value="PROKAR_LIPOPROTEIN"/>
    <property type="match status" value="1"/>
</dbReference>
<evidence type="ECO:0000256" key="4">
    <source>
        <dbReference type="SAM" id="Phobius"/>
    </source>
</evidence>
<gene>
    <name evidence="6" type="ORF">AC631_05867</name>
</gene>
<dbReference type="PANTHER" id="PTHR43004:SF20">
    <property type="entry name" value="2-MONOOXYGENASE, PUTATIVE (AFU_ORTHOLOGUE AFUA_1G13660)-RELATED"/>
    <property type="match status" value="1"/>
</dbReference>
<dbReference type="SUPFAM" id="SSF51905">
    <property type="entry name" value="FAD/NAD(P)-binding domain"/>
    <property type="match status" value="1"/>
</dbReference>
<organism evidence="6 7">
    <name type="scientific">Debaryomyces fabryi</name>
    <dbReference type="NCBI Taxonomy" id="58627"/>
    <lineage>
        <taxon>Eukaryota</taxon>
        <taxon>Fungi</taxon>
        <taxon>Dikarya</taxon>
        <taxon>Ascomycota</taxon>
        <taxon>Saccharomycotina</taxon>
        <taxon>Pichiomycetes</taxon>
        <taxon>Debaryomycetaceae</taxon>
        <taxon>Debaryomyces</taxon>
    </lineage>
</organism>
<proteinExistence type="predicted"/>
<keyword evidence="1" id="KW-0285">Flavoprotein</keyword>
<keyword evidence="3" id="KW-0560">Oxidoreductase</keyword>
<accession>A0A0V1PQB9</accession>
<dbReference type="InterPro" id="IPR050641">
    <property type="entry name" value="RIFMO-like"/>
</dbReference>
<feature type="transmembrane region" description="Helical" evidence="4">
    <location>
        <begin position="12"/>
        <end position="32"/>
    </location>
</feature>
<keyword evidence="4" id="KW-0472">Membrane</keyword>
<dbReference type="Proteomes" id="UP000054251">
    <property type="component" value="Unassembled WGS sequence"/>
</dbReference>
<dbReference type="GO" id="GO:0016709">
    <property type="term" value="F:oxidoreductase activity, acting on paired donors, with incorporation or reduction of molecular oxygen, NAD(P)H as one donor, and incorporation of one atom of oxygen"/>
    <property type="evidence" value="ECO:0007669"/>
    <property type="project" value="UniProtKB-ARBA"/>
</dbReference>
<dbReference type="AlphaFoldDB" id="A0A0V1PQB9"/>
<keyword evidence="7" id="KW-1185">Reference proteome</keyword>
<protein>
    <recommendedName>
        <fullName evidence="5">FAD-binding domain-containing protein</fullName>
    </recommendedName>
</protein>
<sequence>MTVKNKLKKSQTDVLIIGAGPSGLMMACWLARTGVPFRIIDKRTNEIYAGQADGLQSRTLEVMLSFGFGERVWNEANRMPYMSFWCPDENGELNRDSTIPDCIPGISRFQQCGLHQGRIEWFFGEAISKWSCGKAAVERPLLPLSIKVDETTAEDHEAYPVSVLLKDLSKGNEKEKLSVPEQYGNSTQNGLYRQFEGDQEKFYKDLTSDIETTDSVDKDEYE</sequence>